<protein>
    <recommendedName>
        <fullName evidence="3">Ulp1-like peptidase</fullName>
    </recommendedName>
</protein>
<dbReference type="OrthoDB" id="1930729at2759"/>
<organism evidence="1 2">
    <name type="scientific">Cucumis melo var. makuwa</name>
    <name type="common">Oriental melon</name>
    <dbReference type="NCBI Taxonomy" id="1194695"/>
    <lineage>
        <taxon>Eukaryota</taxon>
        <taxon>Viridiplantae</taxon>
        <taxon>Streptophyta</taxon>
        <taxon>Embryophyta</taxon>
        <taxon>Tracheophyta</taxon>
        <taxon>Spermatophyta</taxon>
        <taxon>Magnoliopsida</taxon>
        <taxon>eudicotyledons</taxon>
        <taxon>Gunneridae</taxon>
        <taxon>Pentapetalae</taxon>
        <taxon>rosids</taxon>
        <taxon>fabids</taxon>
        <taxon>Cucurbitales</taxon>
        <taxon>Cucurbitaceae</taxon>
        <taxon>Benincaseae</taxon>
        <taxon>Cucumis</taxon>
    </lineage>
</organism>
<dbReference type="EMBL" id="SSTE01003650">
    <property type="protein sequence ID" value="KAA0063070.1"/>
    <property type="molecule type" value="Genomic_DNA"/>
</dbReference>
<comment type="caution">
    <text evidence="1">The sequence shown here is derived from an EMBL/GenBank/DDBJ whole genome shotgun (WGS) entry which is preliminary data.</text>
</comment>
<accession>A0A5A7V747</accession>
<evidence type="ECO:0008006" key="3">
    <source>
        <dbReference type="Google" id="ProtNLM"/>
    </source>
</evidence>
<evidence type="ECO:0000313" key="1">
    <source>
        <dbReference type="EMBL" id="KAA0063070.1"/>
    </source>
</evidence>
<gene>
    <name evidence="1" type="ORF">E6C27_scaffold468G001870</name>
</gene>
<dbReference type="AlphaFoldDB" id="A0A5A7V747"/>
<name>A0A5A7V747_CUCMM</name>
<reference evidence="1 2" key="1">
    <citation type="submission" date="2019-08" db="EMBL/GenBank/DDBJ databases">
        <title>Draft genome sequences of two oriental melons (Cucumis melo L. var makuwa).</title>
        <authorList>
            <person name="Kwon S.-Y."/>
        </authorList>
    </citation>
    <scope>NUCLEOTIDE SEQUENCE [LARGE SCALE GENOMIC DNA]</scope>
    <source>
        <strain evidence="2">cv. SW 3</strain>
        <tissue evidence="1">Leaf</tissue>
    </source>
</reference>
<sequence length="82" mass="10096">MRVFYFIELAMMGREKRQHMDWTMLSLIDSWEDFISYDWGELIWSKAWIHEIELMDDERAYFDRSLEIPTTKGYEEGRHDPT</sequence>
<dbReference type="Proteomes" id="UP000321393">
    <property type="component" value="Unassembled WGS sequence"/>
</dbReference>
<proteinExistence type="predicted"/>
<evidence type="ECO:0000313" key="2">
    <source>
        <dbReference type="Proteomes" id="UP000321393"/>
    </source>
</evidence>